<keyword evidence="2" id="KW-1185">Reference proteome</keyword>
<sequence length="161" mass="18555">MHHTININPRYCQILQCGWRSRSLRLSCIMHPKVSQRVAKGDAIGTNVGIKTTPQRWSYSPRDVRLAHREQPPMLNQDFEKDSPAWYSRALMYLKLGKQRHYPNNVFLISERLPDCFATLRQRSKEVSSPLAPVGDKCTMIGHSMCKSPYSNRCSAYFAAR</sequence>
<evidence type="ECO:0000313" key="1">
    <source>
        <dbReference type="EMBL" id="SJL01074.1"/>
    </source>
</evidence>
<protein>
    <submittedName>
        <fullName evidence="1">Uncharacterized protein</fullName>
    </submittedName>
</protein>
<gene>
    <name evidence="1" type="ORF">ARMOST_04390</name>
</gene>
<dbReference type="EMBL" id="FUEG01000003">
    <property type="protein sequence ID" value="SJL01074.1"/>
    <property type="molecule type" value="Genomic_DNA"/>
</dbReference>
<reference evidence="2" key="1">
    <citation type="journal article" date="2017" name="Nat. Ecol. Evol.">
        <title>Genome expansion and lineage-specific genetic innovations in the forest pathogenic fungi Armillaria.</title>
        <authorList>
            <person name="Sipos G."/>
            <person name="Prasanna A.N."/>
            <person name="Walter M.C."/>
            <person name="O'Connor E."/>
            <person name="Balint B."/>
            <person name="Krizsan K."/>
            <person name="Kiss B."/>
            <person name="Hess J."/>
            <person name="Varga T."/>
            <person name="Slot J."/>
            <person name="Riley R."/>
            <person name="Boka B."/>
            <person name="Rigling D."/>
            <person name="Barry K."/>
            <person name="Lee J."/>
            <person name="Mihaltcheva S."/>
            <person name="LaButti K."/>
            <person name="Lipzen A."/>
            <person name="Waldron R."/>
            <person name="Moloney N.M."/>
            <person name="Sperisen C."/>
            <person name="Kredics L."/>
            <person name="Vagvoelgyi C."/>
            <person name="Patrignani A."/>
            <person name="Fitzpatrick D."/>
            <person name="Nagy I."/>
            <person name="Doyle S."/>
            <person name="Anderson J.B."/>
            <person name="Grigoriev I.V."/>
            <person name="Gueldener U."/>
            <person name="Muensterkoetter M."/>
            <person name="Nagy L.G."/>
        </authorList>
    </citation>
    <scope>NUCLEOTIDE SEQUENCE [LARGE SCALE GENOMIC DNA]</scope>
    <source>
        <strain evidence="2">C18/9</strain>
    </source>
</reference>
<evidence type="ECO:0000313" key="2">
    <source>
        <dbReference type="Proteomes" id="UP000219338"/>
    </source>
</evidence>
<dbReference type="OrthoDB" id="10627368at2759"/>
<proteinExistence type="predicted"/>
<organism evidence="1 2">
    <name type="scientific">Armillaria ostoyae</name>
    <name type="common">Armillaria root rot fungus</name>
    <dbReference type="NCBI Taxonomy" id="47428"/>
    <lineage>
        <taxon>Eukaryota</taxon>
        <taxon>Fungi</taxon>
        <taxon>Dikarya</taxon>
        <taxon>Basidiomycota</taxon>
        <taxon>Agaricomycotina</taxon>
        <taxon>Agaricomycetes</taxon>
        <taxon>Agaricomycetidae</taxon>
        <taxon>Agaricales</taxon>
        <taxon>Marasmiineae</taxon>
        <taxon>Physalacriaceae</taxon>
        <taxon>Armillaria</taxon>
    </lineage>
</organism>
<dbReference type="Proteomes" id="UP000219338">
    <property type="component" value="Unassembled WGS sequence"/>
</dbReference>
<dbReference type="AlphaFoldDB" id="A0A284QX80"/>
<accession>A0A284QX80</accession>
<name>A0A284QX80_ARMOS</name>